<dbReference type="GO" id="GO:0016301">
    <property type="term" value="F:kinase activity"/>
    <property type="evidence" value="ECO:0007669"/>
    <property type="project" value="UniProtKB-KW"/>
</dbReference>
<dbReference type="InParanoid" id="A0A1S3H3I1"/>
<dbReference type="Gene3D" id="3.40.50.300">
    <property type="entry name" value="P-loop containing nucleotide triphosphate hydrolases"/>
    <property type="match status" value="1"/>
</dbReference>
<keyword evidence="4" id="KW-0418">Kinase</keyword>
<dbReference type="GO" id="GO:0000049">
    <property type="term" value="F:tRNA binding"/>
    <property type="evidence" value="ECO:0007669"/>
    <property type="project" value="TreeGrafter"/>
</dbReference>
<dbReference type="PANTHER" id="PTHR20873">
    <property type="entry name" value="L-SERYL-TRNA(SEC) KINASE"/>
    <property type="match status" value="1"/>
</dbReference>
<evidence type="ECO:0000256" key="1">
    <source>
        <dbReference type="ARBA" id="ARBA00022741"/>
    </source>
</evidence>
<dbReference type="AlphaFoldDB" id="A0A1S3H3I1"/>
<dbReference type="STRING" id="7574.A0A1S3H3I1"/>
<organism evidence="3 4">
    <name type="scientific">Lingula anatina</name>
    <name type="common">Brachiopod</name>
    <name type="synonym">Lingula unguis</name>
    <dbReference type="NCBI Taxonomy" id="7574"/>
    <lineage>
        <taxon>Eukaryota</taxon>
        <taxon>Metazoa</taxon>
        <taxon>Spiralia</taxon>
        <taxon>Lophotrochozoa</taxon>
        <taxon>Brachiopoda</taxon>
        <taxon>Linguliformea</taxon>
        <taxon>Lingulata</taxon>
        <taxon>Lingulida</taxon>
        <taxon>Linguloidea</taxon>
        <taxon>Lingulidae</taxon>
        <taxon>Lingula</taxon>
    </lineage>
</organism>
<name>A0A1S3H3I1_LINAN</name>
<keyword evidence="3" id="KW-1185">Reference proteome</keyword>
<evidence type="ECO:0000313" key="4">
    <source>
        <dbReference type="RefSeq" id="XP_013379694.1"/>
    </source>
</evidence>
<evidence type="ECO:0000313" key="3">
    <source>
        <dbReference type="Proteomes" id="UP000085678"/>
    </source>
</evidence>
<reference evidence="4" key="1">
    <citation type="submission" date="2025-08" db="UniProtKB">
        <authorList>
            <consortium name="RefSeq"/>
        </authorList>
    </citation>
    <scope>IDENTIFICATION</scope>
    <source>
        <tissue evidence="4">Gonads</tissue>
    </source>
</reference>
<proteinExistence type="predicted"/>
<dbReference type="InterPro" id="IPR013641">
    <property type="entry name" value="KTI12/PSTK"/>
</dbReference>
<dbReference type="PANTHER" id="PTHR20873:SF0">
    <property type="entry name" value="L-SERYL-TRNA(SEC) KINASE"/>
    <property type="match status" value="1"/>
</dbReference>
<evidence type="ECO:0000256" key="2">
    <source>
        <dbReference type="ARBA" id="ARBA00022840"/>
    </source>
</evidence>
<dbReference type="GO" id="GO:0005524">
    <property type="term" value="F:ATP binding"/>
    <property type="evidence" value="ECO:0007669"/>
    <property type="project" value="UniProtKB-KW"/>
</dbReference>
<sequence>MVENVKRSGNTCIFLLCGLPGSGKTTLCKRLLSEAAKCQQKSAELNLKLYHVCYDELLPVDTERTILQTVSEEGCSQWKKYRRNIIKCLDQKIASILGVSQGRESEIPAEIQLRFEQLQGIKSYSELDKTNHVFLIDDNLYYRSMRYEYYQLARKYEIGFGEAYISCDVETALQRNQTREQAIPEEVIVTMATRLEPPDPEEAWEQNSIALDEFSSSVDSVLQFMNHVLHHPVQRPPEEDMTMKEESRITCSENLIHQADQILRKLIGLHIALKKETQTHIPEGIKTFAQKLNGLKSEILKDLKTGVLLVPSGVESQVVNASKNMDCAFHTFIQDIFHKRAAYLQGNNS</sequence>
<keyword evidence="2" id="KW-0067">ATP-binding</keyword>
<dbReference type="GeneID" id="106151138"/>
<keyword evidence="4" id="KW-0808">Transferase</keyword>
<dbReference type="KEGG" id="lak:106151138"/>
<dbReference type="FunCoup" id="A0A1S3H3I1">
    <property type="interactions" value="90"/>
</dbReference>
<dbReference type="RefSeq" id="XP_013379694.1">
    <property type="nucleotide sequence ID" value="XM_013524240.1"/>
</dbReference>
<gene>
    <name evidence="4" type="primary">LOC106151138</name>
</gene>
<accession>A0A1S3H3I1</accession>
<dbReference type="InterPro" id="IPR052648">
    <property type="entry name" value="Ser-tRNA(Sec)_kinase"/>
</dbReference>
<dbReference type="OMA" id="VHQADNI"/>
<protein>
    <submittedName>
        <fullName evidence="4">L-seryl-tRNA(Sec) kinase</fullName>
    </submittedName>
</protein>
<dbReference type="OrthoDB" id="9972657at2759"/>
<dbReference type="Proteomes" id="UP000085678">
    <property type="component" value="Unplaced"/>
</dbReference>
<dbReference type="Pfam" id="PF08433">
    <property type="entry name" value="KTI12"/>
    <property type="match status" value="1"/>
</dbReference>
<dbReference type="SUPFAM" id="SSF52540">
    <property type="entry name" value="P-loop containing nucleoside triphosphate hydrolases"/>
    <property type="match status" value="1"/>
</dbReference>
<dbReference type="InterPro" id="IPR027417">
    <property type="entry name" value="P-loop_NTPase"/>
</dbReference>
<keyword evidence="1" id="KW-0547">Nucleotide-binding</keyword>